<gene>
    <name evidence="13" type="ORF">DAPPUDRAFT_1937</name>
</gene>
<evidence type="ECO:0000256" key="11">
    <source>
        <dbReference type="SAM" id="Phobius"/>
    </source>
</evidence>
<evidence type="ECO:0000313" key="13">
    <source>
        <dbReference type="EMBL" id="EFX85694.1"/>
    </source>
</evidence>
<dbReference type="PANTHER" id="PTHR24235:SF29">
    <property type="entry name" value="GH23382P"/>
    <property type="match status" value="1"/>
</dbReference>
<keyword evidence="6 10" id="KW-0297">G-protein coupled receptor</keyword>
<dbReference type="GO" id="GO:0008188">
    <property type="term" value="F:neuropeptide receptor activity"/>
    <property type="evidence" value="ECO:0000318"/>
    <property type="project" value="GO_Central"/>
</dbReference>
<dbReference type="SUPFAM" id="SSF81321">
    <property type="entry name" value="Family A G protein-coupled receptor-like"/>
    <property type="match status" value="1"/>
</dbReference>
<accession>E9G455</accession>
<keyword evidence="8 10" id="KW-0675">Receptor</keyword>
<feature type="transmembrane region" description="Helical" evidence="11">
    <location>
        <begin position="264"/>
        <end position="289"/>
    </location>
</feature>
<evidence type="ECO:0000256" key="8">
    <source>
        <dbReference type="ARBA" id="ARBA00023170"/>
    </source>
</evidence>
<dbReference type="KEGG" id="dpx:DAPPUDRAFT_1937"/>
<dbReference type="Gene3D" id="1.20.1070.10">
    <property type="entry name" value="Rhodopsin 7-helix transmembrane proteins"/>
    <property type="match status" value="1"/>
</dbReference>
<dbReference type="Proteomes" id="UP000000305">
    <property type="component" value="Unassembled WGS sequence"/>
</dbReference>
<dbReference type="FunCoup" id="E9G455">
    <property type="interactions" value="90"/>
</dbReference>
<dbReference type="HOGENOM" id="CLU_009579_6_1_1"/>
<protein>
    <submittedName>
        <fullName evidence="13">Putative NPY-like neuropeptide receptor</fullName>
    </submittedName>
</protein>
<feature type="transmembrane region" description="Helical" evidence="11">
    <location>
        <begin position="226"/>
        <end position="244"/>
    </location>
</feature>
<name>E9G455_DAPPU</name>
<dbReference type="PANTHER" id="PTHR24235">
    <property type="entry name" value="NEUROPEPTIDE Y RECEPTOR"/>
    <property type="match status" value="1"/>
</dbReference>
<feature type="non-terminal residue" evidence="13">
    <location>
        <position position="294"/>
    </location>
</feature>
<dbReference type="InParanoid" id="E9G455"/>
<evidence type="ECO:0000256" key="7">
    <source>
        <dbReference type="ARBA" id="ARBA00023136"/>
    </source>
</evidence>
<dbReference type="PhylomeDB" id="E9G455"/>
<evidence type="ECO:0000256" key="1">
    <source>
        <dbReference type="ARBA" id="ARBA00004651"/>
    </source>
</evidence>
<keyword evidence="7 11" id="KW-0472">Membrane</keyword>
<feature type="transmembrane region" description="Helical" evidence="11">
    <location>
        <begin position="6"/>
        <end position="31"/>
    </location>
</feature>
<dbReference type="OrthoDB" id="10053194at2759"/>
<dbReference type="InterPro" id="IPR000276">
    <property type="entry name" value="GPCR_Rhodpsn"/>
</dbReference>
<dbReference type="Pfam" id="PF00001">
    <property type="entry name" value="7tm_1"/>
    <property type="match status" value="1"/>
</dbReference>
<keyword evidence="3" id="KW-1003">Cell membrane</keyword>
<evidence type="ECO:0000256" key="9">
    <source>
        <dbReference type="ARBA" id="ARBA00023224"/>
    </source>
</evidence>
<evidence type="ECO:0000313" key="14">
    <source>
        <dbReference type="Proteomes" id="UP000000305"/>
    </source>
</evidence>
<comment type="subcellular location">
    <subcellularLocation>
        <location evidence="1">Cell membrane</location>
        <topology evidence="1">Multi-pass membrane protein</topology>
    </subcellularLocation>
</comment>
<dbReference type="STRING" id="6669.E9G455"/>
<feature type="transmembrane region" description="Helical" evidence="11">
    <location>
        <begin position="175"/>
        <end position="196"/>
    </location>
</feature>
<feature type="transmembrane region" description="Helical" evidence="11">
    <location>
        <begin position="121"/>
        <end position="141"/>
    </location>
</feature>
<keyword evidence="9 10" id="KW-0807">Transducer</keyword>
<organism evidence="13 14">
    <name type="scientific">Daphnia pulex</name>
    <name type="common">Water flea</name>
    <dbReference type="NCBI Taxonomy" id="6669"/>
    <lineage>
        <taxon>Eukaryota</taxon>
        <taxon>Metazoa</taxon>
        <taxon>Ecdysozoa</taxon>
        <taxon>Arthropoda</taxon>
        <taxon>Crustacea</taxon>
        <taxon>Branchiopoda</taxon>
        <taxon>Diplostraca</taxon>
        <taxon>Cladocera</taxon>
        <taxon>Anomopoda</taxon>
        <taxon>Daphniidae</taxon>
        <taxon>Daphnia</taxon>
    </lineage>
</organism>
<evidence type="ECO:0000256" key="6">
    <source>
        <dbReference type="ARBA" id="ARBA00023040"/>
    </source>
</evidence>
<dbReference type="eggNOG" id="KOG3656">
    <property type="taxonomic scope" value="Eukaryota"/>
</dbReference>
<proteinExistence type="inferred from homology"/>
<keyword evidence="14" id="KW-1185">Reference proteome</keyword>
<dbReference type="GO" id="GO:0004995">
    <property type="term" value="F:tachykinin receptor activity"/>
    <property type="evidence" value="ECO:0007669"/>
    <property type="project" value="InterPro"/>
</dbReference>
<sequence length="294" mass="34112">SAFFQVIIYSLYSVVFVLALVGNMVVCAVVFTSIRKWTVTNFFIVNMAAGDILMAFFCIPFTFLPTYVLLYWPFGATMCRIVSFSQAVSVFVSAYTMVAISSDRYLAIVYPLRPRMTRKQAKWIIVAVWLAAFATAMPLLLMSKLIIPENSNWHICADRYICTEVWADPIQQTQYTTVLLLLQYCFPLAVLVFTYGRIGLEIWGKKTPGEAHQHRDLRLARSKRKMIKMMIIVVFFFAFCWLPFNLLQVRFSYQYPGIWTWSKINFVAFACHWLAMSHSAYNPIIYCCFNSKFR</sequence>
<feature type="domain" description="G-protein coupled receptors family 1 profile" evidence="12">
    <location>
        <begin position="22"/>
        <end position="286"/>
    </location>
</feature>
<keyword evidence="5 11" id="KW-1133">Transmembrane helix</keyword>
<dbReference type="InterPro" id="IPR017452">
    <property type="entry name" value="GPCR_Rhodpsn_7TM"/>
</dbReference>
<dbReference type="OMA" id="RIGYIIW"/>
<feature type="transmembrane region" description="Helical" evidence="11">
    <location>
        <begin position="43"/>
        <end position="64"/>
    </location>
</feature>
<dbReference type="PROSITE" id="PS00237">
    <property type="entry name" value="G_PROTEIN_RECEP_F1_1"/>
    <property type="match status" value="1"/>
</dbReference>
<evidence type="ECO:0000256" key="3">
    <source>
        <dbReference type="ARBA" id="ARBA00022475"/>
    </source>
</evidence>
<dbReference type="InterPro" id="IPR001681">
    <property type="entry name" value="Neurokn_rcpt"/>
</dbReference>
<evidence type="ECO:0000259" key="12">
    <source>
        <dbReference type="PROSITE" id="PS50262"/>
    </source>
</evidence>
<dbReference type="GO" id="GO:0007218">
    <property type="term" value="P:neuropeptide signaling pathway"/>
    <property type="evidence" value="ECO:0000318"/>
    <property type="project" value="GO_Central"/>
</dbReference>
<dbReference type="FunFam" id="1.20.1070.10:FF:000291">
    <property type="entry name" value="Predicted protein"/>
    <property type="match status" value="1"/>
</dbReference>
<dbReference type="GO" id="GO:0005886">
    <property type="term" value="C:plasma membrane"/>
    <property type="evidence" value="ECO:0000318"/>
    <property type="project" value="GO_Central"/>
</dbReference>
<keyword evidence="4 10" id="KW-0812">Transmembrane</keyword>
<dbReference type="PRINTS" id="PR00244">
    <property type="entry name" value="NEUROKININR"/>
</dbReference>
<dbReference type="PRINTS" id="PR00237">
    <property type="entry name" value="GPCRRHODOPSN"/>
</dbReference>
<evidence type="ECO:0000256" key="10">
    <source>
        <dbReference type="RuleBase" id="RU000688"/>
    </source>
</evidence>
<reference evidence="13 14" key="1">
    <citation type="journal article" date="2011" name="Science">
        <title>The ecoresponsive genome of Daphnia pulex.</title>
        <authorList>
            <person name="Colbourne J.K."/>
            <person name="Pfrender M.E."/>
            <person name="Gilbert D."/>
            <person name="Thomas W.K."/>
            <person name="Tucker A."/>
            <person name="Oakley T.H."/>
            <person name="Tokishita S."/>
            <person name="Aerts A."/>
            <person name="Arnold G.J."/>
            <person name="Basu M.K."/>
            <person name="Bauer D.J."/>
            <person name="Caceres C.E."/>
            <person name="Carmel L."/>
            <person name="Casola C."/>
            <person name="Choi J.H."/>
            <person name="Detter J.C."/>
            <person name="Dong Q."/>
            <person name="Dusheyko S."/>
            <person name="Eads B.D."/>
            <person name="Frohlich T."/>
            <person name="Geiler-Samerotte K.A."/>
            <person name="Gerlach D."/>
            <person name="Hatcher P."/>
            <person name="Jogdeo S."/>
            <person name="Krijgsveld J."/>
            <person name="Kriventseva E.V."/>
            <person name="Kultz D."/>
            <person name="Laforsch C."/>
            <person name="Lindquist E."/>
            <person name="Lopez J."/>
            <person name="Manak J.R."/>
            <person name="Muller J."/>
            <person name="Pangilinan J."/>
            <person name="Patwardhan R.P."/>
            <person name="Pitluck S."/>
            <person name="Pritham E.J."/>
            <person name="Rechtsteiner A."/>
            <person name="Rho M."/>
            <person name="Rogozin I.B."/>
            <person name="Sakarya O."/>
            <person name="Salamov A."/>
            <person name="Schaack S."/>
            <person name="Shapiro H."/>
            <person name="Shiga Y."/>
            <person name="Skalitzky C."/>
            <person name="Smith Z."/>
            <person name="Souvorov A."/>
            <person name="Sung W."/>
            <person name="Tang Z."/>
            <person name="Tsuchiya D."/>
            <person name="Tu H."/>
            <person name="Vos H."/>
            <person name="Wang M."/>
            <person name="Wolf Y.I."/>
            <person name="Yamagata H."/>
            <person name="Yamada T."/>
            <person name="Ye Y."/>
            <person name="Shaw J.R."/>
            <person name="Andrews J."/>
            <person name="Crease T.J."/>
            <person name="Tang H."/>
            <person name="Lucas S.M."/>
            <person name="Robertson H.M."/>
            <person name="Bork P."/>
            <person name="Koonin E.V."/>
            <person name="Zdobnov E.M."/>
            <person name="Grigoriev I.V."/>
            <person name="Lynch M."/>
            <person name="Boore J.L."/>
        </authorList>
    </citation>
    <scope>NUCLEOTIDE SEQUENCE [LARGE SCALE GENOMIC DNA]</scope>
</reference>
<dbReference type="PROSITE" id="PS50262">
    <property type="entry name" value="G_PROTEIN_RECEP_F1_2"/>
    <property type="match status" value="1"/>
</dbReference>
<feature type="non-terminal residue" evidence="13">
    <location>
        <position position="1"/>
    </location>
</feature>
<comment type="similarity">
    <text evidence="2 10">Belongs to the G-protein coupled receptor 1 family.</text>
</comment>
<dbReference type="AlphaFoldDB" id="E9G455"/>
<dbReference type="EMBL" id="GL732531">
    <property type="protein sequence ID" value="EFX85694.1"/>
    <property type="molecule type" value="Genomic_DNA"/>
</dbReference>
<evidence type="ECO:0000256" key="2">
    <source>
        <dbReference type="ARBA" id="ARBA00010663"/>
    </source>
</evidence>
<evidence type="ECO:0000256" key="4">
    <source>
        <dbReference type="ARBA" id="ARBA00022692"/>
    </source>
</evidence>
<evidence type="ECO:0000256" key="5">
    <source>
        <dbReference type="ARBA" id="ARBA00022989"/>
    </source>
</evidence>